<dbReference type="EMBL" id="CAKKNE010000002">
    <property type="protein sequence ID" value="CAH0367481.1"/>
    <property type="molecule type" value="Genomic_DNA"/>
</dbReference>
<accession>A0A8J2WZ17</accession>
<organism evidence="4 5">
    <name type="scientific">Pelagomonas calceolata</name>
    <dbReference type="NCBI Taxonomy" id="35677"/>
    <lineage>
        <taxon>Eukaryota</taxon>
        <taxon>Sar</taxon>
        <taxon>Stramenopiles</taxon>
        <taxon>Ochrophyta</taxon>
        <taxon>Pelagophyceae</taxon>
        <taxon>Pelagomonadales</taxon>
        <taxon>Pelagomonadaceae</taxon>
        <taxon>Pelagomonas</taxon>
    </lineage>
</organism>
<feature type="domain" description="EF-hand" evidence="3">
    <location>
        <begin position="113"/>
        <end position="148"/>
    </location>
</feature>
<dbReference type="SMART" id="SM00054">
    <property type="entry name" value="EFh"/>
    <property type="match status" value="2"/>
</dbReference>
<evidence type="ECO:0000256" key="1">
    <source>
        <dbReference type="ARBA" id="ARBA00022837"/>
    </source>
</evidence>
<protein>
    <recommendedName>
        <fullName evidence="3">EF-hand domain-containing protein</fullName>
    </recommendedName>
</protein>
<feature type="compositionally biased region" description="Basic residues" evidence="2">
    <location>
        <begin position="10"/>
        <end position="19"/>
    </location>
</feature>
<dbReference type="PROSITE" id="PS00018">
    <property type="entry name" value="EF_HAND_1"/>
    <property type="match status" value="1"/>
</dbReference>
<dbReference type="InterPro" id="IPR018247">
    <property type="entry name" value="EF_Hand_1_Ca_BS"/>
</dbReference>
<dbReference type="AlphaFoldDB" id="A0A8J2WZ17"/>
<keyword evidence="5" id="KW-1185">Reference proteome</keyword>
<dbReference type="Proteomes" id="UP000789595">
    <property type="component" value="Unassembled WGS sequence"/>
</dbReference>
<feature type="compositionally biased region" description="Basic and acidic residues" evidence="2">
    <location>
        <begin position="20"/>
        <end position="30"/>
    </location>
</feature>
<reference evidence="4" key="1">
    <citation type="submission" date="2021-11" db="EMBL/GenBank/DDBJ databases">
        <authorList>
            <consortium name="Genoscope - CEA"/>
            <person name="William W."/>
        </authorList>
    </citation>
    <scope>NUCLEOTIDE SEQUENCE</scope>
</reference>
<dbReference type="Pfam" id="PF13499">
    <property type="entry name" value="EF-hand_7"/>
    <property type="match status" value="1"/>
</dbReference>
<dbReference type="Gene3D" id="1.10.238.10">
    <property type="entry name" value="EF-hand"/>
    <property type="match status" value="1"/>
</dbReference>
<sequence>MVAAAAIAANKKRQAKAKAKRDALRKQLENDKREAEGFFNEISTDDGKTIPSDKLADLLQRAIGDDHTVNDDGKNMVLNHLGKKQGSEPPHENLQLPKDDVVEAIGKYRYFLTHADKIERLFAEFDKNHNNILEKAELKKAMQAIEDREHSGTNARVVFGMETRVRVTDEDVDYIMELCDESGDGGIDRAEALPALARWDSLANIHVEQQKSCACAVS</sequence>
<dbReference type="CDD" id="cd00051">
    <property type="entry name" value="EFh"/>
    <property type="match status" value="1"/>
</dbReference>
<proteinExistence type="predicted"/>
<evidence type="ECO:0000259" key="3">
    <source>
        <dbReference type="PROSITE" id="PS50222"/>
    </source>
</evidence>
<evidence type="ECO:0000313" key="5">
    <source>
        <dbReference type="Proteomes" id="UP000789595"/>
    </source>
</evidence>
<feature type="region of interest" description="Disordered" evidence="2">
    <location>
        <begin position="1"/>
        <end position="30"/>
    </location>
</feature>
<gene>
    <name evidence="4" type="ORF">PECAL_2P05030</name>
</gene>
<evidence type="ECO:0000256" key="2">
    <source>
        <dbReference type="SAM" id="MobiDB-lite"/>
    </source>
</evidence>
<comment type="caution">
    <text evidence="4">The sequence shown here is derived from an EMBL/GenBank/DDBJ whole genome shotgun (WGS) entry which is preliminary data.</text>
</comment>
<dbReference type="PROSITE" id="PS50222">
    <property type="entry name" value="EF_HAND_2"/>
    <property type="match status" value="2"/>
</dbReference>
<dbReference type="OrthoDB" id="26525at2759"/>
<dbReference type="GO" id="GO:0005509">
    <property type="term" value="F:calcium ion binding"/>
    <property type="evidence" value="ECO:0007669"/>
    <property type="project" value="InterPro"/>
</dbReference>
<dbReference type="SUPFAM" id="SSF47473">
    <property type="entry name" value="EF-hand"/>
    <property type="match status" value="1"/>
</dbReference>
<feature type="domain" description="EF-hand" evidence="3">
    <location>
        <begin position="167"/>
        <end position="202"/>
    </location>
</feature>
<keyword evidence="1" id="KW-0106">Calcium</keyword>
<name>A0A8J2WZ17_9STRA</name>
<evidence type="ECO:0000313" key="4">
    <source>
        <dbReference type="EMBL" id="CAH0367481.1"/>
    </source>
</evidence>
<dbReference type="InterPro" id="IPR002048">
    <property type="entry name" value="EF_hand_dom"/>
</dbReference>
<dbReference type="InterPro" id="IPR011992">
    <property type="entry name" value="EF-hand-dom_pair"/>
</dbReference>